<dbReference type="AlphaFoldDB" id="S7V436"/>
<dbReference type="eggNOG" id="COG1213">
    <property type="taxonomic scope" value="Bacteria"/>
</dbReference>
<dbReference type="Proteomes" id="UP000014977">
    <property type="component" value="Unassembled WGS sequence"/>
</dbReference>
<evidence type="ECO:0000256" key="1">
    <source>
        <dbReference type="ARBA" id="ARBA00022679"/>
    </source>
</evidence>
<dbReference type="RefSeq" id="WP_020876516.1">
    <property type="nucleotide sequence ID" value="NZ_ATHJ01000076.1"/>
</dbReference>
<dbReference type="STRING" id="897.B2D07_06665"/>
<dbReference type="PANTHER" id="PTHR43584">
    <property type="entry name" value="NUCLEOTIDYL TRANSFERASE"/>
    <property type="match status" value="1"/>
</dbReference>
<feature type="domain" description="MobA-like NTP transferase" evidence="3">
    <location>
        <begin position="3"/>
        <end position="190"/>
    </location>
</feature>
<accession>S7V436</accession>
<dbReference type="Pfam" id="PF12804">
    <property type="entry name" value="NTP_transf_3"/>
    <property type="match status" value="1"/>
</dbReference>
<dbReference type="OrthoDB" id="9801810at2"/>
<protein>
    <submittedName>
        <fullName evidence="4">MobA-like NTP transferase domain containing protein</fullName>
    </submittedName>
</protein>
<keyword evidence="5" id="KW-1185">Reference proteome</keyword>
<name>S7V436_DESML</name>
<dbReference type="InterPro" id="IPR029044">
    <property type="entry name" value="Nucleotide-diphossugar_trans"/>
</dbReference>
<keyword evidence="1 4" id="KW-0808">Transferase</keyword>
<evidence type="ECO:0000259" key="3">
    <source>
        <dbReference type="Pfam" id="PF12804"/>
    </source>
</evidence>
<keyword evidence="2" id="KW-0548">Nucleotidyltransferase</keyword>
<organism evidence="4 5">
    <name type="scientific">Desulfococcus multivorans DSM 2059</name>
    <dbReference type="NCBI Taxonomy" id="1121405"/>
    <lineage>
        <taxon>Bacteria</taxon>
        <taxon>Pseudomonadati</taxon>
        <taxon>Thermodesulfobacteriota</taxon>
        <taxon>Desulfobacteria</taxon>
        <taxon>Desulfobacterales</taxon>
        <taxon>Desulfococcaceae</taxon>
        <taxon>Desulfococcus</taxon>
    </lineage>
</organism>
<evidence type="ECO:0000313" key="5">
    <source>
        <dbReference type="Proteomes" id="UP000014977"/>
    </source>
</evidence>
<dbReference type="InterPro" id="IPR025877">
    <property type="entry name" value="MobA-like_NTP_Trfase"/>
</dbReference>
<comment type="caution">
    <text evidence="4">The sequence shown here is derived from an EMBL/GenBank/DDBJ whole genome shotgun (WGS) entry which is preliminary data.</text>
</comment>
<dbReference type="CDD" id="cd02523">
    <property type="entry name" value="PC_cytidylyltransferase"/>
    <property type="match status" value="1"/>
</dbReference>
<dbReference type="PATRIC" id="fig|1121405.3.peg.1618"/>
<dbReference type="SUPFAM" id="SSF53448">
    <property type="entry name" value="Nucleotide-diphospho-sugar transferases"/>
    <property type="match status" value="1"/>
</dbReference>
<dbReference type="InterPro" id="IPR050065">
    <property type="entry name" value="GlmU-like"/>
</dbReference>
<dbReference type="EMBL" id="ATHJ01000076">
    <property type="protein sequence ID" value="EPR41304.1"/>
    <property type="molecule type" value="Genomic_DNA"/>
</dbReference>
<reference evidence="4 5" key="1">
    <citation type="journal article" date="2013" name="Genome Announc.">
        <title>Draft genome sequences for three mercury-methylating, sulfate-reducing bacteria.</title>
        <authorList>
            <person name="Brown S.D."/>
            <person name="Hurt R.A.Jr."/>
            <person name="Gilmour C.C."/>
            <person name="Elias D.A."/>
        </authorList>
    </citation>
    <scope>NUCLEOTIDE SEQUENCE [LARGE SCALE GENOMIC DNA]</scope>
    <source>
        <strain evidence="4 5">DSM 2059</strain>
    </source>
</reference>
<dbReference type="PANTHER" id="PTHR43584:SF8">
    <property type="entry name" value="N-ACETYLMURAMATE ALPHA-1-PHOSPHATE URIDYLYLTRANSFERASE"/>
    <property type="match status" value="1"/>
</dbReference>
<evidence type="ECO:0000313" key="4">
    <source>
        <dbReference type="EMBL" id="EPR41304.1"/>
    </source>
</evidence>
<evidence type="ECO:0000256" key="2">
    <source>
        <dbReference type="ARBA" id="ARBA00022695"/>
    </source>
</evidence>
<proteinExistence type="predicted"/>
<dbReference type="Gene3D" id="3.90.550.10">
    <property type="entry name" value="Spore Coat Polysaccharide Biosynthesis Protein SpsA, Chain A"/>
    <property type="match status" value="1"/>
</dbReference>
<gene>
    <name evidence="4" type="ORF">dsmv_2085</name>
</gene>
<dbReference type="GO" id="GO:0016779">
    <property type="term" value="F:nucleotidyltransferase activity"/>
    <property type="evidence" value="ECO:0007669"/>
    <property type="project" value="UniProtKB-KW"/>
</dbReference>
<sequence length="259" mass="29030">MKAIILSAGQGKRLLPLTTDLPKCLLSVRGKTLIEWQIHELQKCGVRRIRVVTGYCAELVDQLLRERYASEEISTIYNDAYATTDNLVSCWTACGEMNEDFIILNGDTIFEAAVLNRLLESPDRPVTVAVNHKGVYDADDMKVMLEGERLVRIGKDLQREKVHAESIGMILFRGKGPALFRRSLQKAFEEPSAGKKWYLSVIDEMARQMPVWTCAVNGLQWCEVDYRADIEHAVRVVGACGDHDDASGAVCRLVKAVPF</sequence>